<evidence type="ECO:0000313" key="1">
    <source>
        <dbReference type="EMBL" id="MBX41123.1"/>
    </source>
</evidence>
<reference evidence="1" key="1">
    <citation type="submission" date="2018-02" db="EMBL/GenBank/DDBJ databases">
        <title>Rhizophora mucronata_Transcriptome.</title>
        <authorList>
            <person name="Meera S.P."/>
            <person name="Sreeshan A."/>
            <person name="Augustine A."/>
        </authorList>
    </citation>
    <scope>NUCLEOTIDE SEQUENCE</scope>
    <source>
        <tissue evidence="1">Leaf</tissue>
    </source>
</reference>
<accession>A0A2P2NF98</accession>
<organism evidence="1">
    <name type="scientific">Rhizophora mucronata</name>
    <name type="common">Asiatic mangrove</name>
    <dbReference type="NCBI Taxonomy" id="61149"/>
    <lineage>
        <taxon>Eukaryota</taxon>
        <taxon>Viridiplantae</taxon>
        <taxon>Streptophyta</taxon>
        <taxon>Embryophyta</taxon>
        <taxon>Tracheophyta</taxon>
        <taxon>Spermatophyta</taxon>
        <taxon>Magnoliopsida</taxon>
        <taxon>eudicotyledons</taxon>
        <taxon>Gunneridae</taxon>
        <taxon>Pentapetalae</taxon>
        <taxon>rosids</taxon>
        <taxon>fabids</taxon>
        <taxon>Malpighiales</taxon>
        <taxon>Rhizophoraceae</taxon>
        <taxon>Rhizophora</taxon>
    </lineage>
</organism>
<protein>
    <submittedName>
        <fullName evidence="1">Uncharacterized protein</fullName>
    </submittedName>
</protein>
<name>A0A2P2NF98_RHIMU</name>
<dbReference type="EMBL" id="GGEC01060639">
    <property type="protein sequence ID" value="MBX41123.1"/>
    <property type="molecule type" value="Transcribed_RNA"/>
</dbReference>
<sequence>MTNISLKRKSSKVDISWNIKRQCKREVLLLISVQR</sequence>
<proteinExistence type="predicted"/>
<dbReference type="AlphaFoldDB" id="A0A2P2NF98"/>